<feature type="domain" description="Helix-turn-helix" evidence="1">
    <location>
        <begin position="4"/>
        <end position="48"/>
    </location>
</feature>
<dbReference type="NCBIfam" id="TIGR01764">
    <property type="entry name" value="excise"/>
    <property type="match status" value="1"/>
</dbReference>
<dbReference type="GO" id="GO:0003677">
    <property type="term" value="F:DNA binding"/>
    <property type="evidence" value="ECO:0007669"/>
    <property type="project" value="UniProtKB-KW"/>
</dbReference>
<dbReference type="Proteomes" id="UP000190797">
    <property type="component" value="Chromosome"/>
</dbReference>
<keyword evidence="2" id="KW-0238">DNA-binding</keyword>
<evidence type="ECO:0000313" key="3">
    <source>
        <dbReference type="Proteomes" id="UP000190797"/>
    </source>
</evidence>
<dbReference type="RefSeq" id="WP_080037813.1">
    <property type="nucleotide sequence ID" value="NZ_CP017717.1"/>
</dbReference>
<proteinExistence type="predicted"/>
<evidence type="ECO:0000313" key="2">
    <source>
        <dbReference type="EMBL" id="AQZ61679.1"/>
    </source>
</evidence>
<reference evidence="3" key="1">
    <citation type="journal article" date="2017" name="Med. Chem. Commun.">
        <title>Nonomuraea sp. ATCC 55076 harbours the largest actinomycete chromosome to date and the kistamicin biosynthetic gene cluster.</title>
        <authorList>
            <person name="Nazari B."/>
            <person name="Forneris C.C."/>
            <person name="Gibson M.I."/>
            <person name="Moon K."/>
            <person name="Schramma K.R."/>
            <person name="Seyedsayamdost M.R."/>
        </authorList>
    </citation>
    <scope>NUCLEOTIDE SEQUENCE [LARGE SCALE GENOMIC DNA]</scope>
    <source>
        <strain evidence="3">ATCC 55076</strain>
    </source>
</reference>
<dbReference type="AlphaFoldDB" id="A0A1U9ZUT2"/>
<protein>
    <submittedName>
        <fullName evidence="2">DNA-binding protein</fullName>
    </submittedName>
</protein>
<dbReference type="InterPro" id="IPR041657">
    <property type="entry name" value="HTH_17"/>
</dbReference>
<name>A0A1U9ZUT2_9ACTN</name>
<evidence type="ECO:0000259" key="1">
    <source>
        <dbReference type="Pfam" id="PF12728"/>
    </source>
</evidence>
<dbReference type="SUPFAM" id="SSF46955">
    <property type="entry name" value="Putative DNA-binding domain"/>
    <property type="match status" value="1"/>
</dbReference>
<accession>A0A1U9ZUT2</accession>
<sequence>MEHYTVEQVAELLGLHVKTVRNYVRDGRLPAVRIGKQYRITKQDLASFTGLPVAAAPATRPRHAEVSSIVQIDGIGRGDMDRVSTMVTGALGGEPHGVRVQFVYDEEREHLKIIVLGGLETSAQVLRLIDALVRA</sequence>
<organism evidence="2 3">
    <name type="scientific">[Actinomadura] parvosata subsp. kistnae</name>
    <dbReference type="NCBI Taxonomy" id="1909395"/>
    <lineage>
        <taxon>Bacteria</taxon>
        <taxon>Bacillati</taxon>
        <taxon>Actinomycetota</taxon>
        <taxon>Actinomycetes</taxon>
        <taxon>Streptosporangiales</taxon>
        <taxon>Streptosporangiaceae</taxon>
        <taxon>Nonomuraea</taxon>
    </lineage>
</organism>
<dbReference type="EMBL" id="CP017717">
    <property type="protein sequence ID" value="AQZ61679.1"/>
    <property type="molecule type" value="Genomic_DNA"/>
</dbReference>
<dbReference type="InterPro" id="IPR010093">
    <property type="entry name" value="SinI_DNA-bd"/>
</dbReference>
<dbReference type="InterPro" id="IPR009061">
    <property type="entry name" value="DNA-bd_dom_put_sf"/>
</dbReference>
<keyword evidence="3" id="KW-1185">Reference proteome</keyword>
<dbReference type="KEGG" id="noa:BKM31_09540"/>
<gene>
    <name evidence="2" type="ORF">BKM31_09540</name>
</gene>
<dbReference type="OrthoDB" id="3401953at2"/>
<dbReference type="Gene3D" id="1.10.1660.10">
    <property type="match status" value="1"/>
</dbReference>
<dbReference type="STRING" id="1909395.BKM31_09540"/>
<dbReference type="Pfam" id="PF12728">
    <property type="entry name" value="HTH_17"/>
    <property type="match status" value="1"/>
</dbReference>